<evidence type="ECO:0000313" key="2">
    <source>
        <dbReference type="Proteomes" id="UP000479710"/>
    </source>
</evidence>
<name>A0A6G1CVC1_9ORYZ</name>
<dbReference type="Proteomes" id="UP000479710">
    <property type="component" value="Unassembled WGS sequence"/>
</dbReference>
<accession>A0A6G1CVC1</accession>
<dbReference type="EMBL" id="SPHZ02000008">
    <property type="protein sequence ID" value="KAF0904428.1"/>
    <property type="molecule type" value="Genomic_DNA"/>
</dbReference>
<dbReference type="AlphaFoldDB" id="A0A6G1CVC1"/>
<keyword evidence="2" id="KW-1185">Reference proteome</keyword>
<protein>
    <submittedName>
        <fullName evidence="1">Uncharacterized protein</fullName>
    </submittedName>
</protein>
<gene>
    <name evidence="1" type="ORF">E2562_034503</name>
</gene>
<evidence type="ECO:0000313" key="1">
    <source>
        <dbReference type="EMBL" id="KAF0904428.1"/>
    </source>
</evidence>
<sequence length="61" mass="6448">MAETVLSMARSLVGSAINKATEVAATEMSLLMGVNKEICLYPHRHLTGGIGLGLEVLFTSN</sequence>
<organism evidence="1 2">
    <name type="scientific">Oryza meyeriana var. granulata</name>
    <dbReference type="NCBI Taxonomy" id="110450"/>
    <lineage>
        <taxon>Eukaryota</taxon>
        <taxon>Viridiplantae</taxon>
        <taxon>Streptophyta</taxon>
        <taxon>Embryophyta</taxon>
        <taxon>Tracheophyta</taxon>
        <taxon>Spermatophyta</taxon>
        <taxon>Magnoliopsida</taxon>
        <taxon>Liliopsida</taxon>
        <taxon>Poales</taxon>
        <taxon>Poaceae</taxon>
        <taxon>BOP clade</taxon>
        <taxon>Oryzoideae</taxon>
        <taxon>Oryzeae</taxon>
        <taxon>Oryzinae</taxon>
        <taxon>Oryza</taxon>
        <taxon>Oryza meyeriana</taxon>
    </lineage>
</organism>
<comment type="caution">
    <text evidence="1">The sequence shown here is derived from an EMBL/GenBank/DDBJ whole genome shotgun (WGS) entry which is preliminary data.</text>
</comment>
<reference evidence="1 2" key="1">
    <citation type="submission" date="2019-11" db="EMBL/GenBank/DDBJ databases">
        <title>Whole genome sequence of Oryza granulata.</title>
        <authorList>
            <person name="Li W."/>
        </authorList>
    </citation>
    <scope>NUCLEOTIDE SEQUENCE [LARGE SCALE GENOMIC DNA]</scope>
    <source>
        <strain evidence="2">cv. Menghai</strain>
        <tissue evidence="1">Leaf</tissue>
    </source>
</reference>
<proteinExistence type="predicted"/>